<accession>L7KGP8</accession>
<dbReference type="PANTHER" id="PTHR43805:SF1">
    <property type="entry name" value="GP-PDE DOMAIN-CONTAINING PROTEIN"/>
    <property type="match status" value="1"/>
</dbReference>
<dbReference type="STRING" id="1220583.GOACH_04_04380"/>
<dbReference type="Proteomes" id="UP000010988">
    <property type="component" value="Unassembled WGS sequence"/>
</dbReference>
<name>L7KGP8_9ACTN</name>
<dbReference type="RefSeq" id="WP_005172509.1">
    <property type="nucleotide sequence ID" value="NZ_BANR01000004.1"/>
</dbReference>
<reference evidence="2 3" key="1">
    <citation type="submission" date="2012-12" db="EMBL/GenBank/DDBJ databases">
        <title>Whole genome shotgun sequence of Gordonia aichiensis NBRC 108223.</title>
        <authorList>
            <person name="Isaki-Nakamura S."/>
            <person name="Hosoyama A."/>
            <person name="Tsuchikane K."/>
            <person name="Ando Y."/>
            <person name="Baba S."/>
            <person name="Ohji S."/>
            <person name="Hamada M."/>
            <person name="Tamura T."/>
            <person name="Yamazoe A."/>
            <person name="Yamazaki S."/>
            <person name="Fujita N."/>
        </authorList>
    </citation>
    <scope>NUCLEOTIDE SEQUENCE [LARGE SCALE GENOMIC DNA]</scope>
    <source>
        <strain evidence="2 3">NBRC 108223</strain>
    </source>
</reference>
<dbReference type="InterPro" id="IPR017946">
    <property type="entry name" value="PLC-like_Pdiesterase_TIM-brl"/>
</dbReference>
<organism evidence="2 3">
    <name type="scientific">Gordonia aichiensis NBRC 108223</name>
    <dbReference type="NCBI Taxonomy" id="1220583"/>
    <lineage>
        <taxon>Bacteria</taxon>
        <taxon>Bacillati</taxon>
        <taxon>Actinomycetota</taxon>
        <taxon>Actinomycetes</taxon>
        <taxon>Mycobacteriales</taxon>
        <taxon>Gordoniaceae</taxon>
        <taxon>Gordonia</taxon>
    </lineage>
</organism>
<evidence type="ECO:0000313" key="2">
    <source>
        <dbReference type="EMBL" id="GAC48040.1"/>
    </source>
</evidence>
<evidence type="ECO:0000259" key="1">
    <source>
        <dbReference type="Pfam" id="PF03009"/>
    </source>
</evidence>
<comment type="caution">
    <text evidence="2">The sequence shown here is derived from an EMBL/GenBank/DDBJ whole genome shotgun (WGS) entry which is preliminary data.</text>
</comment>
<feature type="domain" description="GP-PDE" evidence="1">
    <location>
        <begin position="47"/>
        <end position="279"/>
    </location>
</feature>
<dbReference type="AlphaFoldDB" id="L7KGP8"/>
<evidence type="ECO:0000313" key="3">
    <source>
        <dbReference type="Proteomes" id="UP000010988"/>
    </source>
</evidence>
<keyword evidence="3" id="KW-1185">Reference proteome</keyword>
<dbReference type="Gene3D" id="3.20.20.190">
    <property type="entry name" value="Phosphatidylinositol (PI) phosphodiesterase"/>
    <property type="match status" value="1"/>
</dbReference>
<protein>
    <submittedName>
        <fullName evidence="2">Putative glycerophosphoryl diester phosphodiesterase</fullName>
    </submittedName>
</protein>
<sequence>MPSSENPAASPPPIAVTHAGRRTLLKWHRARRRPSDTPFTASRIVEALRVGASVEVDLLIHADRGFAMLHDRDITHATTGRGDIAQASASYLRGLRLRDATGTPTDENVVLLEDLATLLDDVDVASHAMLQLDFKEDAAALDEAAVDVFAQAVAPFADNAILSCGDADAVRVLCDAAPGIHVGYDPCHRGAARRALRSEDFRGFVFTACRDSPRAEMIYLDHGLVLGAAELGADVIAAFHAMGRRVDVYTLPHADNSSVARLVRLVERGADQITTDDPDGFVQEWYGRG</sequence>
<dbReference type="OrthoDB" id="8418918at2"/>
<gene>
    <name evidence="2" type="ORF">GOACH_04_04380</name>
</gene>
<dbReference type="Pfam" id="PF03009">
    <property type="entry name" value="GDPD"/>
    <property type="match status" value="1"/>
</dbReference>
<dbReference type="GO" id="GO:0008081">
    <property type="term" value="F:phosphoric diester hydrolase activity"/>
    <property type="evidence" value="ECO:0007669"/>
    <property type="project" value="InterPro"/>
</dbReference>
<dbReference type="InterPro" id="IPR030395">
    <property type="entry name" value="GP_PDE_dom"/>
</dbReference>
<dbReference type="EMBL" id="BANR01000004">
    <property type="protein sequence ID" value="GAC48040.1"/>
    <property type="molecule type" value="Genomic_DNA"/>
</dbReference>
<proteinExistence type="predicted"/>
<dbReference type="GO" id="GO:0006629">
    <property type="term" value="P:lipid metabolic process"/>
    <property type="evidence" value="ECO:0007669"/>
    <property type="project" value="InterPro"/>
</dbReference>
<dbReference type="PANTHER" id="PTHR43805">
    <property type="entry name" value="GLYCEROPHOSPHORYL DIESTER PHOSPHODIESTERASE"/>
    <property type="match status" value="1"/>
</dbReference>
<dbReference type="SUPFAM" id="SSF51695">
    <property type="entry name" value="PLC-like phosphodiesterases"/>
    <property type="match status" value="1"/>
</dbReference>
<dbReference type="eggNOG" id="COG0584">
    <property type="taxonomic scope" value="Bacteria"/>
</dbReference>